<evidence type="ECO:0000313" key="2">
    <source>
        <dbReference type="EMBL" id="OAA46571.1"/>
    </source>
</evidence>
<feature type="domain" description="N-acetyltransferase" evidence="1">
    <location>
        <begin position="6"/>
        <end position="184"/>
    </location>
</feature>
<name>A0A167GFN7_9HYPO</name>
<dbReference type="CDD" id="cd04301">
    <property type="entry name" value="NAT_SF"/>
    <property type="match status" value="1"/>
</dbReference>
<dbReference type="SUPFAM" id="SSF55729">
    <property type="entry name" value="Acyl-CoA N-acyltransferases (Nat)"/>
    <property type="match status" value="1"/>
</dbReference>
<evidence type="ECO:0000259" key="1">
    <source>
        <dbReference type="PROSITE" id="PS51186"/>
    </source>
</evidence>
<keyword evidence="2" id="KW-0808">Transferase</keyword>
<dbReference type="Gene3D" id="3.40.630.30">
    <property type="match status" value="1"/>
</dbReference>
<dbReference type="InterPro" id="IPR000182">
    <property type="entry name" value="GNAT_dom"/>
</dbReference>
<proteinExistence type="predicted"/>
<dbReference type="Pfam" id="PF00583">
    <property type="entry name" value="Acetyltransf_1"/>
    <property type="match status" value="1"/>
</dbReference>
<comment type="caution">
    <text evidence="2">The sequence shown here is derived from an EMBL/GenBank/DDBJ whole genome shotgun (WGS) entry which is preliminary data.</text>
</comment>
<accession>A0A167GFN7</accession>
<sequence length="194" mass="21137">MTIPSLSLRKVTPETLPAIHALVESSFRGRHAEKGWCSEAEFFTSARITPEDMLAKLNSPGTTLLAGYDSSTGGGGGGGGGALVTCCEIAQKQDSDSDSKTCYFGLFAVDPERQGGGIGSFVLGEAERYARDELGCTRMEMQVIDRRDTLIAYYVRRGYVQTKETRPFPYELFGEGTVLRDDLRFTVLVKELAA</sequence>
<dbReference type="GO" id="GO:0016747">
    <property type="term" value="F:acyltransferase activity, transferring groups other than amino-acyl groups"/>
    <property type="evidence" value="ECO:0007669"/>
    <property type="project" value="InterPro"/>
</dbReference>
<dbReference type="InterPro" id="IPR016181">
    <property type="entry name" value="Acyl_CoA_acyltransferase"/>
</dbReference>
<reference evidence="2 3" key="1">
    <citation type="journal article" date="2016" name="Genome Biol. Evol.">
        <title>Divergent and convergent evolution of fungal pathogenicity.</title>
        <authorList>
            <person name="Shang Y."/>
            <person name="Xiao G."/>
            <person name="Zheng P."/>
            <person name="Cen K."/>
            <person name="Zhan S."/>
            <person name="Wang C."/>
        </authorList>
    </citation>
    <scope>NUCLEOTIDE SEQUENCE [LARGE SCALE GENOMIC DNA]</scope>
    <source>
        <strain evidence="2 3">RCEF 3172</strain>
    </source>
</reference>
<dbReference type="OrthoDB" id="5689at2759"/>
<gene>
    <name evidence="2" type="ORF">BBO_03126</name>
</gene>
<evidence type="ECO:0000313" key="3">
    <source>
        <dbReference type="Proteomes" id="UP000076863"/>
    </source>
</evidence>
<dbReference type="AlphaFoldDB" id="A0A167GFN7"/>
<keyword evidence="3" id="KW-1185">Reference proteome</keyword>
<dbReference type="PROSITE" id="PS51186">
    <property type="entry name" value="GNAT"/>
    <property type="match status" value="1"/>
</dbReference>
<keyword evidence="2" id="KW-0012">Acyltransferase</keyword>
<protein>
    <submittedName>
        <fullName evidence="2">Acyl-CoA N-acyltransferase</fullName>
    </submittedName>
</protein>
<dbReference type="EMBL" id="AZHA01000007">
    <property type="protein sequence ID" value="OAA46571.1"/>
    <property type="molecule type" value="Genomic_DNA"/>
</dbReference>
<organism evidence="2 3">
    <name type="scientific">Beauveria brongniartii RCEF 3172</name>
    <dbReference type="NCBI Taxonomy" id="1081107"/>
    <lineage>
        <taxon>Eukaryota</taxon>
        <taxon>Fungi</taxon>
        <taxon>Dikarya</taxon>
        <taxon>Ascomycota</taxon>
        <taxon>Pezizomycotina</taxon>
        <taxon>Sordariomycetes</taxon>
        <taxon>Hypocreomycetidae</taxon>
        <taxon>Hypocreales</taxon>
        <taxon>Cordycipitaceae</taxon>
        <taxon>Beauveria</taxon>
        <taxon>Beauveria brongniartii</taxon>
    </lineage>
</organism>
<dbReference type="Proteomes" id="UP000076863">
    <property type="component" value="Unassembled WGS sequence"/>
</dbReference>